<dbReference type="Ensembl" id="ENSOGAT00000003663.2">
    <property type="protein sequence ID" value="ENSOGAP00000003254.2"/>
    <property type="gene ID" value="ENSOGAG00000003661.2"/>
</dbReference>
<dbReference type="eggNOG" id="ENOG502S46A">
    <property type="taxonomic scope" value="Eukaryota"/>
</dbReference>
<evidence type="ECO:0000313" key="2">
    <source>
        <dbReference type="Ensembl" id="ENSOGAP00000003254.2"/>
    </source>
</evidence>
<name>H0WN76_OTOGA</name>
<dbReference type="PANTHER" id="PTHR17117:SF3">
    <property type="entry name" value="NADH DEHYDROGENASE [UBIQUINONE] FLAVOPROTEIN 3, MITOCHONDRIAL"/>
    <property type="match status" value="1"/>
</dbReference>
<feature type="compositionally biased region" description="Basic and acidic residues" evidence="1">
    <location>
        <begin position="135"/>
        <end position="208"/>
    </location>
</feature>
<dbReference type="GO" id="GO:0005739">
    <property type="term" value="C:mitochondrion"/>
    <property type="evidence" value="ECO:0007669"/>
    <property type="project" value="InterPro"/>
</dbReference>
<sequence>QSLLKQHVVAPKEKGRLLATQAAAELSKNLSSPNSYPSVVNKGGMGASPNPDDSMLLTQEGLPKVLSRKTLVEFPQKVPSPSRKQGGPRVASKSKRGFRKSEASHALENTVPHPAVSAKERTGPQKPQTGATCPEPRRPEKRGATKQLSEDRKDAKPETRISRSRVNEEFLKQGMEEKQLQKVFRSNETDKESQKPCDGKGIFPDHAKSGLSAQLDHGPALTLLTEEARVKGQLQATPGAGESHLEKPVPELNGKAASPLLRNKHPRTQGIGGPAKAAEEILEDQAPITDLKTVPAENTDVFSEPAAVCRPQIEDNYTVAFACSRVPVPSTVPTLEPPEPSDSTTYKNLQHHDYSTYTFLDLNLHLSKFRMPQPSSGRPSPRH</sequence>
<dbReference type="PANTHER" id="PTHR17117">
    <property type="entry name" value="NADH-UBIQUINONE OXIDOREDUCTASE"/>
    <property type="match status" value="1"/>
</dbReference>
<protein>
    <submittedName>
        <fullName evidence="2">Uncharacterized protein</fullName>
    </submittedName>
</protein>
<proteinExistence type="predicted"/>
<dbReference type="InterPro" id="IPR026193">
    <property type="entry name" value="NDUFV3"/>
</dbReference>
<accession>H0WN76</accession>
<reference evidence="2" key="3">
    <citation type="submission" date="2025-09" db="UniProtKB">
        <authorList>
            <consortium name="Ensembl"/>
        </authorList>
    </citation>
    <scope>IDENTIFICATION</scope>
</reference>
<organism evidence="2 3">
    <name type="scientific">Otolemur garnettii</name>
    <name type="common">Small-eared galago</name>
    <name type="synonym">Garnett's greater bushbaby</name>
    <dbReference type="NCBI Taxonomy" id="30611"/>
    <lineage>
        <taxon>Eukaryota</taxon>
        <taxon>Metazoa</taxon>
        <taxon>Chordata</taxon>
        <taxon>Craniata</taxon>
        <taxon>Vertebrata</taxon>
        <taxon>Euteleostomi</taxon>
        <taxon>Mammalia</taxon>
        <taxon>Eutheria</taxon>
        <taxon>Euarchontoglires</taxon>
        <taxon>Primates</taxon>
        <taxon>Strepsirrhini</taxon>
        <taxon>Lorisiformes</taxon>
        <taxon>Galagidae</taxon>
        <taxon>Otolemur</taxon>
    </lineage>
</organism>
<evidence type="ECO:0000256" key="1">
    <source>
        <dbReference type="SAM" id="MobiDB-lite"/>
    </source>
</evidence>
<dbReference type="GO" id="GO:0042775">
    <property type="term" value="P:mitochondrial ATP synthesis coupled electron transport"/>
    <property type="evidence" value="ECO:0007669"/>
    <property type="project" value="TreeGrafter"/>
</dbReference>
<dbReference type="Proteomes" id="UP000005225">
    <property type="component" value="Unassembled WGS sequence"/>
</dbReference>
<dbReference type="Pfam" id="PF15880">
    <property type="entry name" value="NDUFV3"/>
    <property type="match status" value="1"/>
</dbReference>
<dbReference type="STRING" id="30611.ENSOGAP00000003254"/>
<dbReference type="GO" id="GO:0045271">
    <property type="term" value="C:respiratory chain complex I"/>
    <property type="evidence" value="ECO:0007669"/>
    <property type="project" value="InterPro"/>
</dbReference>
<evidence type="ECO:0000313" key="3">
    <source>
        <dbReference type="Proteomes" id="UP000005225"/>
    </source>
</evidence>
<dbReference type="OMA" id="PVEKNHG"/>
<feature type="region of interest" description="Disordered" evidence="1">
    <location>
        <begin position="71"/>
        <end position="213"/>
    </location>
</feature>
<dbReference type="EMBL" id="AAQR03141427">
    <property type="status" value="NOT_ANNOTATED_CDS"/>
    <property type="molecule type" value="Genomic_DNA"/>
</dbReference>
<keyword evidence="3" id="KW-1185">Reference proteome</keyword>
<dbReference type="GeneTree" id="ENSGT00390000012196"/>
<dbReference type="EMBL" id="AAQR03141428">
    <property type="status" value="NOT_ANNOTATED_CDS"/>
    <property type="molecule type" value="Genomic_DNA"/>
</dbReference>
<dbReference type="AlphaFoldDB" id="H0WN76"/>
<feature type="compositionally biased region" description="Polar residues" evidence="1">
    <location>
        <begin position="28"/>
        <end position="38"/>
    </location>
</feature>
<reference evidence="2" key="2">
    <citation type="submission" date="2025-08" db="UniProtKB">
        <authorList>
            <consortium name="Ensembl"/>
        </authorList>
    </citation>
    <scope>IDENTIFICATION</scope>
</reference>
<dbReference type="HOGENOM" id="CLU_045834_0_0_1"/>
<feature type="region of interest" description="Disordered" evidence="1">
    <location>
        <begin position="27"/>
        <end position="54"/>
    </location>
</feature>
<dbReference type="InParanoid" id="H0WN76"/>
<reference evidence="3" key="1">
    <citation type="submission" date="2011-03" db="EMBL/GenBank/DDBJ databases">
        <title>Version 3 of the genome sequence of Otolemur garnettii (Bushbaby).</title>
        <authorList>
            <consortium name="The Broad Institute Genome Sequencing Platform"/>
            <person name="Di Palma F."/>
            <person name="Johnson J."/>
            <person name="Lander E.S."/>
            <person name="Lindblad-Toh K."/>
            <person name="Jaffe D.B."/>
            <person name="Gnerre S."/>
            <person name="MacCallum I."/>
            <person name="Przybylski D."/>
            <person name="Ribeiro F.J."/>
            <person name="Burton J.N."/>
            <person name="Walker B.J."/>
            <person name="Sharpe T."/>
            <person name="Hall G."/>
        </authorList>
    </citation>
    <scope>NUCLEOTIDE SEQUENCE [LARGE SCALE GENOMIC DNA]</scope>
</reference>